<dbReference type="Proteomes" id="UP000464495">
    <property type="component" value="Chromosome"/>
</dbReference>
<dbReference type="EMBL" id="CP046620">
    <property type="protein sequence ID" value="QHQ36402.1"/>
    <property type="molecule type" value="Genomic_DNA"/>
</dbReference>
<evidence type="ECO:0000313" key="1">
    <source>
        <dbReference type="EMBL" id="QHQ36402.1"/>
    </source>
</evidence>
<reference evidence="1 2" key="1">
    <citation type="submission" date="2019-12" db="EMBL/GenBank/DDBJ databases">
        <title>Complete genome sequence of Algicella marina strain 9Alg 56(T) isolated from the red alga Tichocarpus crinitus.</title>
        <authorList>
            <person name="Kim S.-G."/>
            <person name="Nedashkovskaya O.I."/>
        </authorList>
    </citation>
    <scope>NUCLEOTIDE SEQUENCE [LARGE SCALE GENOMIC DNA]</scope>
    <source>
        <strain evidence="1 2">9Alg 56</strain>
    </source>
</reference>
<sequence>MSRRKLQNRLLIAGGSALLLLAAVLAAIQLWLRPAGPPRWDEAAMKPVLSGLLEQVYAAFGQVDEFAIYDGIAAAVSEDLVTPLYLQRRAAQLHEEASGAATEILELHLLEVTPRARTPQGLLVDAVWQVQGRVGHGDHQHIRLNEYAAGLTLDESADGWQLTGFDLDSVQREESEPEFFDGLDLFGDGQ</sequence>
<keyword evidence="2" id="KW-1185">Reference proteome</keyword>
<evidence type="ECO:0000313" key="2">
    <source>
        <dbReference type="Proteomes" id="UP000464495"/>
    </source>
</evidence>
<dbReference type="AlphaFoldDB" id="A0A6P1T749"/>
<gene>
    <name evidence="1" type="ORF">GO499_15075</name>
</gene>
<dbReference type="KEGG" id="amaq:GO499_15075"/>
<protein>
    <submittedName>
        <fullName evidence="1">Uncharacterized protein</fullName>
    </submittedName>
</protein>
<organism evidence="1 2">
    <name type="scientific">Algicella marina</name>
    <dbReference type="NCBI Taxonomy" id="2683284"/>
    <lineage>
        <taxon>Bacteria</taxon>
        <taxon>Pseudomonadati</taxon>
        <taxon>Pseudomonadota</taxon>
        <taxon>Alphaproteobacteria</taxon>
        <taxon>Rhodobacterales</taxon>
        <taxon>Paracoccaceae</taxon>
        <taxon>Algicella</taxon>
    </lineage>
</organism>
<name>A0A6P1T749_9RHOB</name>
<accession>A0A6P1T749</accession>
<dbReference type="RefSeq" id="WP_161862948.1">
    <property type="nucleotide sequence ID" value="NZ_CP046620.1"/>
</dbReference>
<proteinExistence type="predicted"/>